<dbReference type="InParanoid" id="I1BXG4"/>
<reference evidence="1 2" key="1">
    <citation type="journal article" date="2009" name="PLoS Genet.">
        <title>Genomic analysis of the basal lineage fungus Rhizopus oryzae reveals a whole-genome duplication.</title>
        <authorList>
            <person name="Ma L.-J."/>
            <person name="Ibrahim A.S."/>
            <person name="Skory C."/>
            <person name="Grabherr M.G."/>
            <person name="Burger G."/>
            <person name="Butler M."/>
            <person name="Elias M."/>
            <person name="Idnurm A."/>
            <person name="Lang B.F."/>
            <person name="Sone T."/>
            <person name="Abe A."/>
            <person name="Calvo S.E."/>
            <person name="Corrochano L.M."/>
            <person name="Engels R."/>
            <person name="Fu J."/>
            <person name="Hansberg W."/>
            <person name="Kim J.-M."/>
            <person name="Kodira C.D."/>
            <person name="Koehrsen M.J."/>
            <person name="Liu B."/>
            <person name="Miranda-Saavedra D."/>
            <person name="O'Leary S."/>
            <person name="Ortiz-Castellanos L."/>
            <person name="Poulter R."/>
            <person name="Rodriguez-Romero J."/>
            <person name="Ruiz-Herrera J."/>
            <person name="Shen Y.-Q."/>
            <person name="Zeng Q."/>
            <person name="Galagan J."/>
            <person name="Birren B.W."/>
            <person name="Cuomo C.A."/>
            <person name="Wickes B.L."/>
        </authorList>
    </citation>
    <scope>NUCLEOTIDE SEQUENCE [LARGE SCALE GENOMIC DNA]</scope>
    <source>
        <strain evidence="2">RA 99-880 / ATCC MYA-4621 / FGSC 9543 / NRRL 43880</strain>
    </source>
</reference>
<keyword evidence="2" id="KW-1185">Reference proteome</keyword>
<organism evidence="1 2">
    <name type="scientific">Rhizopus delemar (strain RA 99-880 / ATCC MYA-4621 / FGSC 9543 / NRRL 43880)</name>
    <name type="common">Mucormycosis agent</name>
    <name type="synonym">Rhizopus arrhizus var. delemar</name>
    <dbReference type="NCBI Taxonomy" id="246409"/>
    <lineage>
        <taxon>Eukaryota</taxon>
        <taxon>Fungi</taxon>
        <taxon>Fungi incertae sedis</taxon>
        <taxon>Mucoromycota</taxon>
        <taxon>Mucoromycotina</taxon>
        <taxon>Mucoromycetes</taxon>
        <taxon>Mucorales</taxon>
        <taxon>Mucorineae</taxon>
        <taxon>Rhizopodaceae</taxon>
        <taxon>Rhizopus</taxon>
    </lineage>
</organism>
<dbReference type="AlphaFoldDB" id="I1BXG4"/>
<dbReference type="Proteomes" id="UP000009138">
    <property type="component" value="Unassembled WGS sequence"/>
</dbReference>
<gene>
    <name evidence="1" type="ORF">RO3G_05599</name>
</gene>
<dbReference type="GeneID" id="93612570"/>
<evidence type="ECO:0000313" key="2">
    <source>
        <dbReference type="Proteomes" id="UP000009138"/>
    </source>
</evidence>
<sequence>MFKHALFFFGKIKHDLFIQVPSRKLQKKTSLCFFAKHVEEADVVLNFNVRVTFIPYPLFG</sequence>
<protein>
    <submittedName>
        <fullName evidence="1">Uncharacterized protein</fullName>
    </submittedName>
</protein>
<proteinExistence type="predicted"/>
<evidence type="ECO:0000313" key="1">
    <source>
        <dbReference type="EMBL" id="EIE80894.1"/>
    </source>
</evidence>
<accession>I1BXG4</accession>
<dbReference type="EMBL" id="CH476735">
    <property type="protein sequence ID" value="EIE80894.1"/>
    <property type="molecule type" value="Genomic_DNA"/>
</dbReference>
<dbReference type="VEuPathDB" id="FungiDB:RO3G_05599"/>
<name>I1BXG4_RHIO9</name>
<dbReference type="RefSeq" id="XP_067516290.1">
    <property type="nucleotide sequence ID" value="XM_067660189.1"/>
</dbReference>